<dbReference type="AlphaFoldDB" id="A0A1R2AUL8"/>
<dbReference type="Proteomes" id="UP000187209">
    <property type="component" value="Unassembled WGS sequence"/>
</dbReference>
<reference evidence="1 2" key="1">
    <citation type="submission" date="2016-11" db="EMBL/GenBank/DDBJ databases">
        <title>The macronuclear genome of Stentor coeruleus: a giant cell with tiny introns.</title>
        <authorList>
            <person name="Slabodnick M."/>
            <person name="Ruby J.G."/>
            <person name="Reiff S.B."/>
            <person name="Swart E.C."/>
            <person name="Gosai S."/>
            <person name="Prabakaran S."/>
            <person name="Witkowska E."/>
            <person name="Larue G.E."/>
            <person name="Fisher S."/>
            <person name="Freeman R.M."/>
            <person name="Gunawardena J."/>
            <person name="Chu W."/>
            <person name="Stover N.A."/>
            <person name="Gregory B.D."/>
            <person name="Nowacki M."/>
            <person name="Derisi J."/>
            <person name="Roy S.W."/>
            <person name="Marshall W.F."/>
            <person name="Sood P."/>
        </authorList>
    </citation>
    <scope>NUCLEOTIDE SEQUENCE [LARGE SCALE GENOMIC DNA]</scope>
    <source>
        <strain evidence="1">WM001</strain>
    </source>
</reference>
<keyword evidence="2" id="KW-1185">Reference proteome</keyword>
<dbReference type="EMBL" id="MPUH01001364">
    <property type="protein sequence ID" value="OMJ68224.1"/>
    <property type="molecule type" value="Genomic_DNA"/>
</dbReference>
<comment type="caution">
    <text evidence="1">The sequence shown here is derived from an EMBL/GenBank/DDBJ whole genome shotgun (WGS) entry which is preliminary data.</text>
</comment>
<dbReference type="OrthoDB" id="319389at2759"/>
<protein>
    <submittedName>
        <fullName evidence="1">Uncharacterized protein</fullName>
    </submittedName>
</protein>
<sequence>MGNSEMSCLTGKGLNKGELSIVKKEHTAIDPEYKEKVTSDEALKILAGDKMRAAQHARTYDKGTVKVSVY</sequence>
<proteinExistence type="predicted"/>
<name>A0A1R2AUL8_9CILI</name>
<evidence type="ECO:0000313" key="1">
    <source>
        <dbReference type="EMBL" id="OMJ68224.1"/>
    </source>
</evidence>
<accession>A0A1R2AUL8</accession>
<evidence type="ECO:0000313" key="2">
    <source>
        <dbReference type="Proteomes" id="UP000187209"/>
    </source>
</evidence>
<gene>
    <name evidence="1" type="ORF">SteCoe_34388</name>
</gene>
<organism evidence="1 2">
    <name type="scientific">Stentor coeruleus</name>
    <dbReference type="NCBI Taxonomy" id="5963"/>
    <lineage>
        <taxon>Eukaryota</taxon>
        <taxon>Sar</taxon>
        <taxon>Alveolata</taxon>
        <taxon>Ciliophora</taxon>
        <taxon>Postciliodesmatophora</taxon>
        <taxon>Heterotrichea</taxon>
        <taxon>Heterotrichida</taxon>
        <taxon>Stentoridae</taxon>
        <taxon>Stentor</taxon>
    </lineage>
</organism>